<dbReference type="AlphaFoldDB" id="A0A1D2M7C2"/>
<dbReference type="EMBL" id="LJIJ01003084">
    <property type="protein sequence ID" value="ODM88890.1"/>
    <property type="molecule type" value="Genomic_DNA"/>
</dbReference>
<keyword evidence="1" id="KW-0732">Signal</keyword>
<keyword evidence="3" id="KW-1185">Reference proteome</keyword>
<gene>
    <name evidence="2" type="ORF">Ocin01_17788</name>
</gene>
<dbReference type="Proteomes" id="UP000094527">
    <property type="component" value="Unassembled WGS sequence"/>
</dbReference>
<name>A0A1D2M7C2_ORCCI</name>
<evidence type="ECO:0000256" key="1">
    <source>
        <dbReference type="SAM" id="SignalP"/>
    </source>
</evidence>
<protein>
    <submittedName>
        <fullName evidence="2">Uncharacterized protein</fullName>
    </submittedName>
</protein>
<proteinExistence type="predicted"/>
<reference evidence="2 3" key="1">
    <citation type="journal article" date="2016" name="Genome Biol. Evol.">
        <title>Gene Family Evolution Reflects Adaptation to Soil Environmental Stressors in the Genome of the Collembolan Orchesella cincta.</title>
        <authorList>
            <person name="Faddeeva-Vakhrusheva A."/>
            <person name="Derks M.F."/>
            <person name="Anvar S.Y."/>
            <person name="Agamennone V."/>
            <person name="Suring W."/>
            <person name="Smit S."/>
            <person name="van Straalen N.M."/>
            <person name="Roelofs D."/>
        </authorList>
    </citation>
    <scope>NUCLEOTIDE SEQUENCE [LARGE SCALE GENOMIC DNA]</scope>
    <source>
        <tissue evidence="2">Mixed pool</tissue>
    </source>
</reference>
<evidence type="ECO:0000313" key="3">
    <source>
        <dbReference type="Proteomes" id="UP000094527"/>
    </source>
</evidence>
<sequence>MLFLAQLIIPSILLASAVSISRSFLDTPDSPPALKVTLDSYNNLVTLASSTDPAISSDQFSSVIGSSYKPVPDSILLSRELLNVGRSSLADYREKYSGI</sequence>
<comment type="caution">
    <text evidence="2">The sequence shown here is derived from an EMBL/GenBank/DDBJ whole genome shotgun (WGS) entry which is preliminary data.</text>
</comment>
<evidence type="ECO:0000313" key="2">
    <source>
        <dbReference type="EMBL" id="ODM88890.1"/>
    </source>
</evidence>
<feature type="chain" id="PRO_5008903564" evidence="1">
    <location>
        <begin position="18"/>
        <end position="99"/>
    </location>
</feature>
<accession>A0A1D2M7C2</accession>
<organism evidence="2 3">
    <name type="scientific">Orchesella cincta</name>
    <name type="common">Springtail</name>
    <name type="synonym">Podura cincta</name>
    <dbReference type="NCBI Taxonomy" id="48709"/>
    <lineage>
        <taxon>Eukaryota</taxon>
        <taxon>Metazoa</taxon>
        <taxon>Ecdysozoa</taxon>
        <taxon>Arthropoda</taxon>
        <taxon>Hexapoda</taxon>
        <taxon>Collembola</taxon>
        <taxon>Entomobryomorpha</taxon>
        <taxon>Entomobryoidea</taxon>
        <taxon>Orchesellidae</taxon>
        <taxon>Orchesellinae</taxon>
        <taxon>Orchesella</taxon>
    </lineage>
</organism>
<feature type="signal peptide" evidence="1">
    <location>
        <begin position="1"/>
        <end position="17"/>
    </location>
</feature>